<proteinExistence type="predicted"/>
<sequence>MRVTNLQRIRQPVESRLIERLKRVQLTAQTRMPNKILAHHISMRCVKRTWPPSFITTTTTIMKITVISIHLLYIYRKSARSLSHWPFTLYICSTPTKFDLAHR</sequence>
<gene>
    <name evidence="2" type="ORF">Tcan_01142</name>
</gene>
<keyword evidence="1" id="KW-0812">Transmembrane</keyword>
<feature type="non-terminal residue" evidence="2">
    <location>
        <position position="103"/>
    </location>
</feature>
<accession>A0A0B2VQB9</accession>
<dbReference type="AlphaFoldDB" id="A0A0B2VQB9"/>
<evidence type="ECO:0000313" key="2">
    <source>
        <dbReference type="EMBL" id="KHN83753.1"/>
    </source>
</evidence>
<feature type="transmembrane region" description="Helical" evidence="1">
    <location>
        <begin position="53"/>
        <end position="75"/>
    </location>
</feature>
<dbReference type="Proteomes" id="UP000031036">
    <property type="component" value="Unassembled WGS sequence"/>
</dbReference>
<reference evidence="2 3" key="1">
    <citation type="submission" date="2014-11" db="EMBL/GenBank/DDBJ databases">
        <title>Genetic blueprint of the zoonotic pathogen Toxocara canis.</title>
        <authorList>
            <person name="Zhu X.-Q."/>
            <person name="Korhonen P.K."/>
            <person name="Cai H."/>
            <person name="Young N.D."/>
            <person name="Nejsum P."/>
            <person name="von Samson-Himmelstjerna G."/>
            <person name="Boag P.R."/>
            <person name="Tan P."/>
            <person name="Li Q."/>
            <person name="Min J."/>
            <person name="Yang Y."/>
            <person name="Wang X."/>
            <person name="Fang X."/>
            <person name="Hall R.S."/>
            <person name="Hofmann A."/>
            <person name="Sternberg P.W."/>
            <person name="Jex A.R."/>
            <person name="Gasser R.B."/>
        </authorList>
    </citation>
    <scope>NUCLEOTIDE SEQUENCE [LARGE SCALE GENOMIC DNA]</scope>
    <source>
        <strain evidence="2">PN_DK_2014</strain>
    </source>
</reference>
<organism evidence="2 3">
    <name type="scientific">Toxocara canis</name>
    <name type="common">Canine roundworm</name>
    <dbReference type="NCBI Taxonomy" id="6265"/>
    <lineage>
        <taxon>Eukaryota</taxon>
        <taxon>Metazoa</taxon>
        <taxon>Ecdysozoa</taxon>
        <taxon>Nematoda</taxon>
        <taxon>Chromadorea</taxon>
        <taxon>Rhabditida</taxon>
        <taxon>Spirurina</taxon>
        <taxon>Ascaridomorpha</taxon>
        <taxon>Ascaridoidea</taxon>
        <taxon>Toxocaridae</taxon>
        <taxon>Toxocara</taxon>
    </lineage>
</organism>
<dbReference type="EMBL" id="JPKZ01001140">
    <property type="protein sequence ID" value="KHN83753.1"/>
    <property type="molecule type" value="Genomic_DNA"/>
</dbReference>
<evidence type="ECO:0000256" key="1">
    <source>
        <dbReference type="SAM" id="Phobius"/>
    </source>
</evidence>
<keyword evidence="1" id="KW-0472">Membrane</keyword>
<comment type="caution">
    <text evidence="2">The sequence shown here is derived from an EMBL/GenBank/DDBJ whole genome shotgun (WGS) entry which is preliminary data.</text>
</comment>
<protein>
    <submittedName>
        <fullName evidence="2">Uncharacterized protein</fullName>
    </submittedName>
</protein>
<name>A0A0B2VQB9_TOXCA</name>
<keyword evidence="1" id="KW-1133">Transmembrane helix</keyword>
<evidence type="ECO:0000313" key="3">
    <source>
        <dbReference type="Proteomes" id="UP000031036"/>
    </source>
</evidence>
<keyword evidence="3" id="KW-1185">Reference proteome</keyword>